<reference evidence="1 2" key="1">
    <citation type="submission" date="2014-12" db="EMBL/GenBank/DDBJ databases">
        <title>Draft genome sequence of Paenibacillus kamchatkensis strain B-2647.</title>
        <authorList>
            <person name="Karlyshev A.V."/>
            <person name="Kudryashova E.B."/>
        </authorList>
    </citation>
    <scope>NUCLEOTIDE SEQUENCE [LARGE SCALE GENOMIC DNA]</scope>
    <source>
        <strain evidence="1 2">VKM B-2647</strain>
    </source>
</reference>
<dbReference type="Proteomes" id="UP000031967">
    <property type="component" value="Unassembled WGS sequence"/>
</dbReference>
<sequence length="153" mass="17220">MKKLVLDVQGQVAPVCSRSHITYRFPLGERVRKLTIHFAYEPKNMDDKDQAKALIMDSIAKYTEPEHAERVQAKWESFLPLKNLITVSVDDPVSHRGAGHRHDPEQVLVIAEAEASPGFVQGPMPAGLWDVTLSMHAVVTDSCRYTLQIWGEE</sequence>
<keyword evidence="2" id="KW-1185">Reference proteome</keyword>
<comment type="caution">
    <text evidence="1">The sequence shown here is derived from an EMBL/GenBank/DDBJ whole genome shotgun (WGS) entry which is preliminary data.</text>
</comment>
<dbReference type="EMBL" id="JXAK01000058">
    <property type="protein sequence ID" value="KIL38550.1"/>
    <property type="molecule type" value="Genomic_DNA"/>
</dbReference>
<organism evidence="1 2">
    <name type="scientific">Gordoniibacillus kamchatkensis</name>
    <dbReference type="NCBI Taxonomy" id="1590651"/>
    <lineage>
        <taxon>Bacteria</taxon>
        <taxon>Bacillati</taxon>
        <taxon>Bacillota</taxon>
        <taxon>Bacilli</taxon>
        <taxon>Bacillales</taxon>
        <taxon>Paenibacillaceae</taxon>
        <taxon>Gordoniibacillus</taxon>
    </lineage>
</organism>
<gene>
    <name evidence="1" type="ORF">SD70_25850</name>
</gene>
<protein>
    <submittedName>
        <fullName evidence="1">Uncharacterized protein</fullName>
    </submittedName>
</protein>
<name>A0ABR5ABW4_9BACL</name>
<evidence type="ECO:0000313" key="2">
    <source>
        <dbReference type="Proteomes" id="UP000031967"/>
    </source>
</evidence>
<proteinExistence type="predicted"/>
<accession>A0ABR5ABW4</accession>
<evidence type="ECO:0000313" key="1">
    <source>
        <dbReference type="EMBL" id="KIL38550.1"/>
    </source>
</evidence>
<dbReference type="RefSeq" id="WP_041051008.1">
    <property type="nucleotide sequence ID" value="NZ_JXAK01000058.1"/>
</dbReference>